<feature type="domain" description="Reverse transcriptase" evidence="1">
    <location>
        <begin position="7"/>
        <end position="122"/>
    </location>
</feature>
<reference evidence="3" key="1">
    <citation type="submission" date="2021-01" db="EMBL/GenBank/DDBJ databases">
        <title>Caligus Genome Assembly.</title>
        <authorList>
            <person name="Gallardo-Escarate C."/>
        </authorList>
    </citation>
    <scope>NUCLEOTIDE SEQUENCE [LARGE SCALE GENOMIC DNA]</scope>
</reference>
<sequence length="133" mass="15039">MKVTFLPKPGKDDYSSAKAFRPITLSNYILKGLERIVQWKVDDVIPRLYSQHAYTKGLSTETALSQVTDLIEKSIFQDHCTLAVSFDCTGAFDYVQFHSANIAMSRLGIPESIQSWYCNLLKTRTVKAELKGE</sequence>
<evidence type="ECO:0000259" key="1">
    <source>
        <dbReference type="Pfam" id="PF00078"/>
    </source>
</evidence>
<dbReference type="InterPro" id="IPR000477">
    <property type="entry name" value="RT_dom"/>
</dbReference>
<evidence type="ECO:0000313" key="3">
    <source>
        <dbReference type="Proteomes" id="UP000595437"/>
    </source>
</evidence>
<gene>
    <name evidence="2" type="ORF">FKW44_001521</name>
</gene>
<dbReference type="AlphaFoldDB" id="A0A7T8KIX8"/>
<accession>A0A7T8KIX8</accession>
<dbReference type="Proteomes" id="UP000595437">
    <property type="component" value="Chromosome 1"/>
</dbReference>
<evidence type="ECO:0000313" key="2">
    <source>
        <dbReference type="EMBL" id="QQP56757.1"/>
    </source>
</evidence>
<keyword evidence="3" id="KW-1185">Reference proteome</keyword>
<dbReference type="PANTHER" id="PTHR33481:SF1">
    <property type="entry name" value="ENDONUCLEASE_EXONUCLEASE_PHOSPHATASE DOMAIN-CONTAINING PROTEIN-RELATED"/>
    <property type="match status" value="1"/>
</dbReference>
<name>A0A7T8KIX8_CALRO</name>
<organism evidence="2 3">
    <name type="scientific">Caligus rogercresseyi</name>
    <name type="common">Sea louse</name>
    <dbReference type="NCBI Taxonomy" id="217165"/>
    <lineage>
        <taxon>Eukaryota</taxon>
        <taxon>Metazoa</taxon>
        <taxon>Ecdysozoa</taxon>
        <taxon>Arthropoda</taxon>
        <taxon>Crustacea</taxon>
        <taxon>Multicrustacea</taxon>
        <taxon>Hexanauplia</taxon>
        <taxon>Copepoda</taxon>
        <taxon>Siphonostomatoida</taxon>
        <taxon>Caligidae</taxon>
        <taxon>Caligus</taxon>
    </lineage>
</organism>
<protein>
    <recommendedName>
        <fullName evidence="1">Reverse transcriptase domain-containing protein</fullName>
    </recommendedName>
</protein>
<proteinExistence type="predicted"/>
<dbReference type="EMBL" id="CP045890">
    <property type="protein sequence ID" value="QQP56757.1"/>
    <property type="molecule type" value="Genomic_DNA"/>
</dbReference>
<feature type="non-terminal residue" evidence="2">
    <location>
        <position position="133"/>
    </location>
</feature>
<dbReference type="Pfam" id="PF00078">
    <property type="entry name" value="RVT_1"/>
    <property type="match status" value="1"/>
</dbReference>
<dbReference type="PANTHER" id="PTHR33481">
    <property type="entry name" value="REVERSE TRANSCRIPTASE"/>
    <property type="match status" value="1"/>
</dbReference>
<dbReference type="OrthoDB" id="8063979at2759"/>